<evidence type="ECO:0000313" key="3">
    <source>
        <dbReference type="EMBL" id="TCC52856.1"/>
    </source>
</evidence>
<keyword evidence="4" id="KW-1185">Reference proteome</keyword>
<dbReference type="RefSeq" id="WP_131511588.1">
    <property type="nucleotide sequence ID" value="NZ_SJKD01000001.1"/>
</dbReference>
<evidence type="ECO:0000256" key="1">
    <source>
        <dbReference type="SAM" id="MobiDB-lite"/>
    </source>
</evidence>
<dbReference type="AlphaFoldDB" id="A0A4R0K4N1"/>
<evidence type="ECO:0000256" key="2">
    <source>
        <dbReference type="SAM" id="Phobius"/>
    </source>
</evidence>
<protein>
    <submittedName>
        <fullName evidence="3">Uncharacterized protein</fullName>
    </submittedName>
</protein>
<comment type="caution">
    <text evidence="3">The sequence shown here is derived from an EMBL/GenBank/DDBJ whole genome shotgun (WGS) entry which is preliminary data.</text>
</comment>
<dbReference type="Proteomes" id="UP000293342">
    <property type="component" value="Unassembled WGS sequence"/>
</dbReference>
<feature type="region of interest" description="Disordered" evidence="1">
    <location>
        <begin position="1"/>
        <end position="45"/>
    </location>
</feature>
<keyword evidence="2" id="KW-0472">Membrane</keyword>
<accession>A0A4R0K4N1</accession>
<keyword evidence="2" id="KW-0812">Transmembrane</keyword>
<name>A0A4R0K4N1_9ACTN</name>
<reference evidence="3 4" key="1">
    <citation type="submission" date="2019-02" db="EMBL/GenBank/DDBJ databases">
        <title>Kribbella capetownensis sp. nov. and Kribbella speibonae sp. nov., isolated from soil.</title>
        <authorList>
            <person name="Curtis S.M."/>
            <person name="Norton I."/>
            <person name="Everest G.J."/>
            <person name="Meyers P.R."/>
        </authorList>
    </citation>
    <scope>NUCLEOTIDE SEQUENCE [LARGE SCALE GENOMIC DNA]</scope>
    <source>
        <strain evidence="3 4">YM53</strain>
    </source>
</reference>
<dbReference type="EMBL" id="SJKD01000001">
    <property type="protein sequence ID" value="TCC52856.1"/>
    <property type="molecule type" value="Genomic_DNA"/>
</dbReference>
<feature type="transmembrane region" description="Helical" evidence="2">
    <location>
        <begin position="54"/>
        <end position="72"/>
    </location>
</feature>
<dbReference type="OrthoDB" id="3830182at2"/>
<evidence type="ECO:0000313" key="4">
    <source>
        <dbReference type="Proteomes" id="UP000293342"/>
    </source>
</evidence>
<sequence>MSQQDQQHPAGGPQYTNQPNQAPPGGYPPAVQGAPPGWQQTTAPRKKTHKFRNFVVFPVGGLIALIVVISAASGGGAGDNNTASTGSDTATSAPAPKASAKPSSKAATTTQAPKTQAPATTECEGSRNDPCEISLGKAFTTGKHEMAAGWKLAPQSYGGYKLVGNLKNTSDGPSMAFFTVKFLMGPSVLASFQCSSTGDLEVGQSEDIECINMSDTEKTLKPGKYDKITAQADF</sequence>
<organism evidence="3 4">
    <name type="scientific">Kribbella capetownensis</name>
    <dbReference type="NCBI Taxonomy" id="1572659"/>
    <lineage>
        <taxon>Bacteria</taxon>
        <taxon>Bacillati</taxon>
        <taxon>Actinomycetota</taxon>
        <taxon>Actinomycetes</taxon>
        <taxon>Propionibacteriales</taxon>
        <taxon>Kribbellaceae</taxon>
        <taxon>Kribbella</taxon>
    </lineage>
</organism>
<gene>
    <name evidence="3" type="ORF">E0H75_03665</name>
</gene>
<proteinExistence type="predicted"/>
<keyword evidence="2" id="KW-1133">Transmembrane helix</keyword>
<feature type="region of interest" description="Disordered" evidence="1">
    <location>
        <begin position="76"/>
        <end position="127"/>
    </location>
</feature>
<feature type="compositionally biased region" description="Low complexity" evidence="1">
    <location>
        <begin position="79"/>
        <end position="121"/>
    </location>
</feature>